<proteinExistence type="predicted"/>
<evidence type="ECO:0000256" key="2">
    <source>
        <dbReference type="ARBA" id="ARBA00023027"/>
    </source>
</evidence>
<gene>
    <name evidence="4" type="ORF">DIC66_22780</name>
</gene>
<dbReference type="PANTHER" id="PTHR43521">
    <property type="entry name" value="ALPHA-AMINOADIPIC SEMIALDEHYDE DEHYDROGENASE"/>
    <property type="match status" value="1"/>
</dbReference>
<evidence type="ECO:0000256" key="1">
    <source>
        <dbReference type="ARBA" id="ARBA00023002"/>
    </source>
</evidence>
<dbReference type="InterPro" id="IPR015590">
    <property type="entry name" value="Aldehyde_DH_dom"/>
</dbReference>
<comment type="caution">
    <text evidence="4">The sequence shown here is derived from an EMBL/GenBank/DDBJ whole genome shotgun (WGS) entry which is preliminary data.</text>
</comment>
<sequence>MTVHSNFINGEWVSGPASSPNLNPSNLADVVGEYTQGDASHVEAAVAAARAAFPAWSTSGIQARSDALDKIGTEILARREELGTLLAREEGKTRPEGIGEVTRAGHIFKFFAGECLRMAGDTLPSVRPNIGVEITREPIGVV</sequence>
<accession>A0A3E1R5F2</accession>
<name>A0A3E1R5F2_9BURK</name>
<dbReference type="AlphaFoldDB" id="A0A3E1R5F2"/>
<feature type="domain" description="Aldehyde dehydrogenase" evidence="3">
    <location>
        <begin position="18"/>
        <end position="142"/>
    </location>
</feature>
<dbReference type="PANTHER" id="PTHR43521:SF1">
    <property type="entry name" value="ALPHA-AMINOADIPIC SEMIALDEHYDE DEHYDROGENASE"/>
    <property type="match status" value="1"/>
</dbReference>
<protein>
    <submittedName>
        <fullName evidence="4">Aldehyde dehydrogenase family protein</fullName>
    </submittedName>
</protein>
<evidence type="ECO:0000313" key="5">
    <source>
        <dbReference type="Proteomes" id="UP000260665"/>
    </source>
</evidence>
<dbReference type="InterPro" id="IPR016161">
    <property type="entry name" value="Ald_DH/histidinol_DH"/>
</dbReference>
<feature type="non-terminal residue" evidence="4">
    <location>
        <position position="142"/>
    </location>
</feature>
<evidence type="ECO:0000259" key="3">
    <source>
        <dbReference type="Pfam" id="PF00171"/>
    </source>
</evidence>
<keyword evidence="5" id="KW-1185">Reference proteome</keyword>
<dbReference type="InterPro" id="IPR044638">
    <property type="entry name" value="ALDH7A1-like"/>
</dbReference>
<dbReference type="Gene3D" id="3.40.605.10">
    <property type="entry name" value="Aldehyde Dehydrogenase, Chain A, domain 1"/>
    <property type="match status" value="1"/>
</dbReference>
<dbReference type="GO" id="GO:0004029">
    <property type="term" value="F:aldehyde dehydrogenase (NAD+) activity"/>
    <property type="evidence" value="ECO:0007669"/>
    <property type="project" value="InterPro"/>
</dbReference>
<dbReference type="OrthoDB" id="6187633at2"/>
<organism evidence="4 5">
    <name type="scientific">Rhodoferax lacus</name>
    <dbReference type="NCBI Taxonomy" id="2184758"/>
    <lineage>
        <taxon>Bacteria</taxon>
        <taxon>Pseudomonadati</taxon>
        <taxon>Pseudomonadota</taxon>
        <taxon>Betaproteobacteria</taxon>
        <taxon>Burkholderiales</taxon>
        <taxon>Comamonadaceae</taxon>
        <taxon>Rhodoferax</taxon>
    </lineage>
</organism>
<dbReference type="InterPro" id="IPR016162">
    <property type="entry name" value="Ald_DH_N"/>
</dbReference>
<keyword evidence="1" id="KW-0560">Oxidoreductase</keyword>
<evidence type="ECO:0000313" key="4">
    <source>
        <dbReference type="EMBL" id="RFO94586.1"/>
    </source>
</evidence>
<keyword evidence="2" id="KW-0520">NAD</keyword>
<dbReference type="RefSeq" id="WP_117180460.1">
    <property type="nucleotide sequence ID" value="NZ_QFZK01000063.1"/>
</dbReference>
<dbReference type="Pfam" id="PF00171">
    <property type="entry name" value="Aldedh"/>
    <property type="match status" value="1"/>
</dbReference>
<dbReference type="SUPFAM" id="SSF53720">
    <property type="entry name" value="ALDH-like"/>
    <property type="match status" value="1"/>
</dbReference>
<dbReference type="Proteomes" id="UP000260665">
    <property type="component" value="Unassembled WGS sequence"/>
</dbReference>
<dbReference type="EMBL" id="QFZK01000063">
    <property type="protein sequence ID" value="RFO94586.1"/>
    <property type="molecule type" value="Genomic_DNA"/>
</dbReference>
<reference evidence="4 5" key="1">
    <citation type="submission" date="2018-05" db="EMBL/GenBank/DDBJ databases">
        <title>Rhodoferax soyangensis sp.nov., isolated from an oligotrophic freshwater lake.</title>
        <authorList>
            <person name="Park M."/>
        </authorList>
    </citation>
    <scope>NUCLEOTIDE SEQUENCE [LARGE SCALE GENOMIC DNA]</scope>
    <source>
        <strain evidence="4 5">IMCC26218</strain>
    </source>
</reference>